<gene>
    <name evidence="1" type="ORF">KFK09_017248</name>
</gene>
<comment type="caution">
    <text evidence="1">The sequence shown here is derived from an EMBL/GenBank/DDBJ whole genome shotgun (WGS) entry which is preliminary data.</text>
</comment>
<dbReference type="AlphaFoldDB" id="A0A8T3B1Q5"/>
<evidence type="ECO:0000313" key="2">
    <source>
        <dbReference type="Proteomes" id="UP000829196"/>
    </source>
</evidence>
<dbReference type="PANTHER" id="PTHR31286">
    <property type="entry name" value="GLYCINE-RICH CELL WALL STRUCTURAL PROTEIN 1.8-LIKE"/>
    <property type="match status" value="1"/>
</dbReference>
<dbReference type="Proteomes" id="UP000829196">
    <property type="component" value="Unassembled WGS sequence"/>
</dbReference>
<dbReference type="OrthoDB" id="786311at2759"/>
<protein>
    <submittedName>
        <fullName evidence="1">Uncharacterized protein</fullName>
    </submittedName>
</protein>
<proteinExistence type="predicted"/>
<organism evidence="1 2">
    <name type="scientific">Dendrobium nobile</name>
    <name type="common">Orchid</name>
    <dbReference type="NCBI Taxonomy" id="94219"/>
    <lineage>
        <taxon>Eukaryota</taxon>
        <taxon>Viridiplantae</taxon>
        <taxon>Streptophyta</taxon>
        <taxon>Embryophyta</taxon>
        <taxon>Tracheophyta</taxon>
        <taxon>Spermatophyta</taxon>
        <taxon>Magnoliopsida</taxon>
        <taxon>Liliopsida</taxon>
        <taxon>Asparagales</taxon>
        <taxon>Orchidaceae</taxon>
        <taxon>Epidendroideae</taxon>
        <taxon>Malaxideae</taxon>
        <taxon>Dendrobiinae</taxon>
        <taxon>Dendrobium</taxon>
    </lineage>
</organism>
<dbReference type="InterPro" id="IPR040256">
    <property type="entry name" value="At4g02000-like"/>
</dbReference>
<reference evidence="1" key="1">
    <citation type="journal article" date="2022" name="Front. Genet.">
        <title>Chromosome-Scale Assembly of the Dendrobium nobile Genome Provides Insights Into the Molecular Mechanism of the Biosynthesis of the Medicinal Active Ingredient of Dendrobium.</title>
        <authorList>
            <person name="Xu Q."/>
            <person name="Niu S.-C."/>
            <person name="Li K.-L."/>
            <person name="Zheng P.-J."/>
            <person name="Zhang X.-J."/>
            <person name="Jia Y."/>
            <person name="Liu Y."/>
            <person name="Niu Y.-X."/>
            <person name="Yu L.-H."/>
            <person name="Chen D.-F."/>
            <person name="Zhang G.-Q."/>
        </authorList>
    </citation>
    <scope>NUCLEOTIDE SEQUENCE</scope>
    <source>
        <tissue evidence="1">Leaf</tissue>
    </source>
</reference>
<evidence type="ECO:0000313" key="1">
    <source>
        <dbReference type="EMBL" id="KAI0502301.1"/>
    </source>
</evidence>
<dbReference type="PANTHER" id="PTHR31286:SF165">
    <property type="entry name" value="DUF4283 DOMAIN-CONTAINING PROTEIN"/>
    <property type="match status" value="1"/>
</dbReference>
<name>A0A8T3B1Q5_DENNO</name>
<sequence>MLTLNRRLYPFECVFLICDRIFFSPRILHDMGSLFGKPLKTDNATVVGSRPSVARVLMELDITKQYPDHIWLGPEKLGYVQSMEMEELPKYCGRCKSIGHSKVECGNLNPKRPVDLISNGVEGEIPLGTSVPIMHYVAEAVVEPIAGVASSPSVQVFSVALPLSPPHISLS</sequence>
<dbReference type="EMBL" id="JAGYWB010000012">
    <property type="protein sequence ID" value="KAI0502301.1"/>
    <property type="molecule type" value="Genomic_DNA"/>
</dbReference>
<keyword evidence="2" id="KW-1185">Reference proteome</keyword>
<accession>A0A8T3B1Q5</accession>